<dbReference type="EMBL" id="FNGY01000001">
    <property type="protein sequence ID" value="SDL46888.1"/>
    <property type="molecule type" value="Genomic_DNA"/>
</dbReference>
<dbReference type="Proteomes" id="UP000183200">
    <property type="component" value="Unassembled WGS sequence"/>
</dbReference>
<reference evidence="2" key="1">
    <citation type="submission" date="2016-10" db="EMBL/GenBank/DDBJ databases">
        <authorList>
            <person name="Varghese N."/>
            <person name="Submissions S."/>
        </authorList>
    </citation>
    <scope>NUCLEOTIDE SEQUENCE [LARGE SCALE GENOMIC DNA]</scope>
    <source>
        <strain evidence="2">DSM 19110</strain>
    </source>
</reference>
<dbReference type="AlphaFoldDB" id="A0A1G9KAT6"/>
<name>A0A1G9KAT6_9SPHI</name>
<sequence length="141" mass="15958">MSKSQNQEILYHLSSIELIGTELSIPADFTSKETYDYDVNVESRLNHKNQMVRLKLEIQIKAGEIRYGSLSSVFWYSIANYDKVFMKNKSGIYKIPDGLLLSLNAISISTARGMLFSAFRGTALHNALLPIIDAKDFLQPH</sequence>
<keyword evidence="2" id="KW-1185">Reference proteome</keyword>
<evidence type="ECO:0000313" key="2">
    <source>
        <dbReference type="Proteomes" id="UP000183200"/>
    </source>
</evidence>
<dbReference type="OrthoDB" id="765399at2"/>
<organism evidence="1 2">
    <name type="scientific">Pedobacter steynii</name>
    <dbReference type="NCBI Taxonomy" id="430522"/>
    <lineage>
        <taxon>Bacteria</taxon>
        <taxon>Pseudomonadati</taxon>
        <taxon>Bacteroidota</taxon>
        <taxon>Sphingobacteriia</taxon>
        <taxon>Sphingobacteriales</taxon>
        <taxon>Sphingobacteriaceae</taxon>
        <taxon>Pedobacter</taxon>
    </lineage>
</organism>
<evidence type="ECO:0008006" key="3">
    <source>
        <dbReference type="Google" id="ProtNLM"/>
    </source>
</evidence>
<accession>A0A1G9KAT6</accession>
<dbReference type="RefSeq" id="WP_074604547.1">
    <property type="nucleotide sequence ID" value="NZ_FNGY01000001.1"/>
</dbReference>
<gene>
    <name evidence="1" type="ORF">SAMN05421820_101524</name>
</gene>
<evidence type="ECO:0000313" key="1">
    <source>
        <dbReference type="EMBL" id="SDL46888.1"/>
    </source>
</evidence>
<protein>
    <recommendedName>
        <fullName evidence="3">Preprotein translocase subunit SecB</fullName>
    </recommendedName>
</protein>
<proteinExistence type="predicted"/>